<name>A0A1Y1I6S6_KLENI</name>
<evidence type="ECO:0000313" key="3">
    <source>
        <dbReference type="Proteomes" id="UP000054558"/>
    </source>
</evidence>
<feature type="compositionally biased region" description="Low complexity" evidence="1">
    <location>
        <begin position="61"/>
        <end position="71"/>
    </location>
</feature>
<dbReference type="AlphaFoldDB" id="A0A1Y1I6S6"/>
<feature type="compositionally biased region" description="Basic and acidic residues" evidence="1">
    <location>
        <begin position="107"/>
        <end position="122"/>
    </location>
</feature>
<reference evidence="2 3" key="1">
    <citation type="journal article" date="2014" name="Nat. Commun.">
        <title>Klebsormidium flaccidum genome reveals primary factors for plant terrestrial adaptation.</title>
        <authorList>
            <person name="Hori K."/>
            <person name="Maruyama F."/>
            <person name="Fujisawa T."/>
            <person name="Togashi T."/>
            <person name="Yamamoto N."/>
            <person name="Seo M."/>
            <person name="Sato S."/>
            <person name="Yamada T."/>
            <person name="Mori H."/>
            <person name="Tajima N."/>
            <person name="Moriyama T."/>
            <person name="Ikeuchi M."/>
            <person name="Watanabe M."/>
            <person name="Wada H."/>
            <person name="Kobayashi K."/>
            <person name="Saito M."/>
            <person name="Masuda T."/>
            <person name="Sasaki-Sekimoto Y."/>
            <person name="Mashiguchi K."/>
            <person name="Awai K."/>
            <person name="Shimojima M."/>
            <person name="Masuda S."/>
            <person name="Iwai M."/>
            <person name="Nobusawa T."/>
            <person name="Narise T."/>
            <person name="Kondo S."/>
            <person name="Saito H."/>
            <person name="Sato R."/>
            <person name="Murakawa M."/>
            <person name="Ihara Y."/>
            <person name="Oshima-Yamada Y."/>
            <person name="Ohtaka K."/>
            <person name="Satoh M."/>
            <person name="Sonobe K."/>
            <person name="Ishii M."/>
            <person name="Ohtani R."/>
            <person name="Kanamori-Sato M."/>
            <person name="Honoki R."/>
            <person name="Miyazaki D."/>
            <person name="Mochizuki H."/>
            <person name="Umetsu J."/>
            <person name="Higashi K."/>
            <person name="Shibata D."/>
            <person name="Kamiya Y."/>
            <person name="Sato N."/>
            <person name="Nakamura Y."/>
            <person name="Tabata S."/>
            <person name="Ida S."/>
            <person name="Kurokawa K."/>
            <person name="Ohta H."/>
        </authorList>
    </citation>
    <scope>NUCLEOTIDE SEQUENCE [LARGE SCALE GENOMIC DNA]</scope>
    <source>
        <strain evidence="2 3">NIES-2285</strain>
    </source>
</reference>
<feature type="compositionally biased region" description="Basic and acidic residues" evidence="1">
    <location>
        <begin position="1"/>
        <end position="13"/>
    </location>
</feature>
<feature type="compositionally biased region" description="Acidic residues" evidence="1">
    <location>
        <begin position="72"/>
        <end position="91"/>
    </location>
</feature>
<dbReference type="Proteomes" id="UP000054558">
    <property type="component" value="Unassembled WGS sequence"/>
</dbReference>
<feature type="compositionally biased region" description="Polar residues" evidence="1">
    <location>
        <begin position="27"/>
        <end position="37"/>
    </location>
</feature>
<evidence type="ECO:0000313" key="2">
    <source>
        <dbReference type="EMBL" id="GAQ86223.1"/>
    </source>
</evidence>
<gene>
    <name evidence="2" type="ORF">KFL_002760190</name>
</gene>
<feature type="region of interest" description="Disordered" evidence="1">
    <location>
        <begin position="1"/>
        <end position="129"/>
    </location>
</feature>
<proteinExistence type="predicted"/>
<sequence length="129" mass="13848">MMEHEAAKATGRDRGRKRKLSGEQNEEGATSEQTASGSGVVAAAINIRTPETHDANDSDDSNSSGNQASSFDGDDCEGADDETSESDEEETASDRELLDDCPQQVDSAHDHRLADQEREIRSSDMVSST</sequence>
<dbReference type="EMBL" id="DF237225">
    <property type="protein sequence ID" value="GAQ86223.1"/>
    <property type="molecule type" value="Genomic_DNA"/>
</dbReference>
<protein>
    <submittedName>
        <fullName evidence="2">Uncharacterized protein</fullName>
    </submittedName>
</protein>
<accession>A0A1Y1I6S6</accession>
<evidence type="ECO:0000256" key="1">
    <source>
        <dbReference type="SAM" id="MobiDB-lite"/>
    </source>
</evidence>
<organism evidence="2 3">
    <name type="scientific">Klebsormidium nitens</name>
    <name type="common">Green alga</name>
    <name type="synonym">Ulothrix nitens</name>
    <dbReference type="NCBI Taxonomy" id="105231"/>
    <lineage>
        <taxon>Eukaryota</taxon>
        <taxon>Viridiplantae</taxon>
        <taxon>Streptophyta</taxon>
        <taxon>Klebsormidiophyceae</taxon>
        <taxon>Klebsormidiales</taxon>
        <taxon>Klebsormidiaceae</taxon>
        <taxon>Klebsormidium</taxon>
    </lineage>
</organism>
<keyword evidence="3" id="KW-1185">Reference proteome</keyword>